<dbReference type="GO" id="GO:0015986">
    <property type="term" value="P:proton motive force-driven ATP synthesis"/>
    <property type="evidence" value="ECO:0007669"/>
    <property type="project" value="InterPro"/>
</dbReference>
<dbReference type="Proteomes" id="UP000827092">
    <property type="component" value="Unassembled WGS sequence"/>
</dbReference>
<evidence type="ECO:0000256" key="4">
    <source>
        <dbReference type="ARBA" id="ARBA00022547"/>
    </source>
</evidence>
<dbReference type="PANTHER" id="PTHR12441">
    <property type="entry name" value="ATP SYNTHASE COUPLING FACTOR 6, MITOCHONDRIAL"/>
    <property type="match status" value="1"/>
</dbReference>
<evidence type="ECO:0000256" key="8">
    <source>
        <dbReference type="ARBA" id="ARBA00023128"/>
    </source>
</evidence>
<comment type="caution">
    <text evidence="10">The sequence shown here is derived from an EMBL/GenBank/DDBJ whole genome shotgun (WGS) entry which is preliminary data.</text>
</comment>
<evidence type="ECO:0000256" key="9">
    <source>
        <dbReference type="ARBA" id="ARBA00023136"/>
    </source>
</evidence>
<dbReference type="GO" id="GO:0005743">
    <property type="term" value="C:mitochondrial inner membrane"/>
    <property type="evidence" value="ECO:0007669"/>
    <property type="project" value="UniProtKB-SubCell"/>
</dbReference>
<keyword evidence="5" id="KW-0375">Hydrogen ion transport</keyword>
<keyword evidence="8" id="KW-0496">Mitochondrion</keyword>
<name>A0AAV6VM05_9ARAC</name>
<dbReference type="GO" id="GO:0045259">
    <property type="term" value="C:proton-transporting ATP synthase complex"/>
    <property type="evidence" value="ECO:0007669"/>
    <property type="project" value="UniProtKB-KW"/>
</dbReference>
<dbReference type="Pfam" id="PF05511">
    <property type="entry name" value="ATP-synt_F6"/>
    <property type="match status" value="1"/>
</dbReference>
<sequence length="101" mass="11372">MASLKALKCGNLLKNSLNTYRNFGVCSVLMVNKAATDPIQKLFLDKLKDYTKKSSGGKLVDITPEKQREYDEQLLNLKKSYGADKGQDFTKFPTFNFVGEL</sequence>
<dbReference type="InterPro" id="IPR008387">
    <property type="entry name" value="ATP_synth_f6_mt"/>
</dbReference>
<dbReference type="FunFam" id="1.10.246.110:FF:000001">
    <property type="entry name" value="ATP synthase-coupling factor 6, mitochondrial"/>
    <property type="match status" value="1"/>
</dbReference>
<dbReference type="SUPFAM" id="SSF111357">
    <property type="entry name" value="Mitochondrial ATP synthase coupling factor 6"/>
    <property type="match status" value="1"/>
</dbReference>
<comment type="similarity">
    <text evidence="2">Belongs to the eukaryotic ATPase subunit F6 family.</text>
</comment>
<dbReference type="Gene3D" id="1.10.246.110">
    <property type="entry name" value="Mitochondrial ATP synthase-coupling factor 6"/>
    <property type="match status" value="1"/>
</dbReference>
<evidence type="ECO:0000313" key="11">
    <source>
        <dbReference type="Proteomes" id="UP000827092"/>
    </source>
</evidence>
<accession>A0AAV6VM05</accession>
<dbReference type="AlphaFoldDB" id="A0AAV6VM05"/>
<keyword evidence="4" id="KW-0138">CF(0)</keyword>
<evidence type="ECO:0008006" key="12">
    <source>
        <dbReference type="Google" id="ProtNLM"/>
    </source>
</evidence>
<keyword evidence="9" id="KW-0472">Membrane</keyword>
<reference evidence="10 11" key="1">
    <citation type="journal article" date="2022" name="Nat. Ecol. Evol.">
        <title>A masculinizing supergene underlies an exaggerated male reproductive morph in a spider.</title>
        <authorList>
            <person name="Hendrickx F."/>
            <person name="De Corte Z."/>
            <person name="Sonet G."/>
            <person name="Van Belleghem S.M."/>
            <person name="Kostlbacher S."/>
            <person name="Vangestel C."/>
        </authorList>
    </citation>
    <scope>NUCLEOTIDE SEQUENCE [LARGE SCALE GENOMIC DNA]</scope>
    <source>
        <strain evidence="10">W744_W776</strain>
    </source>
</reference>
<proteinExistence type="inferred from homology"/>
<gene>
    <name evidence="10" type="ORF">JTE90_007253</name>
</gene>
<keyword evidence="6" id="KW-0999">Mitochondrion inner membrane</keyword>
<evidence type="ECO:0000256" key="5">
    <source>
        <dbReference type="ARBA" id="ARBA00022781"/>
    </source>
</evidence>
<comment type="subcellular location">
    <subcellularLocation>
        <location evidence="1">Mitochondrion inner membrane</location>
    </subcellularLocation>
</comment>
<evidence type="ECO:0000256" key="7">
    <source>
        <dbReference type="ARBA" id="ARBA00023065"/>
    </source>
</evidence>
<dbReference type="GO" id="GO:0015078">
    <property type="term" value="F:proton transmembrane transporter activity"/>
    <property type="evidence" value="ECO:0007669"/>
    <property type="project" value="InterPro"/>
</dbReference>
<organism evidence="10 11">
    <name type="scientific">Oedothorax gibbosus</name>
    <dbReference type="NCBI Taxonomy" id="931172"/>
    <lineage>
        <taxon>Eukaryota</taxon>
        <taxon>Metazoa</taxon>
        <taxon>Ecdysozoa</taxon>
        <taxon>Arthropoda</taxon>
        <taxon>Chelicerata</taxon>
        <taxon>Arachnida</taxon>
        <taxon>Araneae</taxon>
        <taxon>Araneomorphae</taxon>
        <taxon>Entelegynae</taxon>
        <taxon>Araneoidea</taxon>
        <taxon>Linyphiidae</taxon>
        <taxon>Erigoninae</taxon>
        <taxon>Oedothorax</taxon>
    </lineage>
</organism>
<protein>
    <recommendedName>
        <fullName evidence="12">ATP synthase-coupling factor 6, mitochondrial</fullName>
    </recommendedName>
</protein>
<evidence type="ECO:0000256" key="2">
    <source>
        <dbReference type="ARBA" id="ARBA00007346"/>
    </source>
</evidence>
<evidence type="ECO:0000256" key="3">
    <source>
        <dbReference type="ARBA" id="ARBA00022448"/>
    </source>
</evidence>
<dbReference type="EMBL" id="JAFNEN010000054">
    <property type="protein sequence ID" value="KAG8197515.1"/>
    <property type="molecule type" value="Genomic_DNA"/>
</dbReference>
<dbReference type="PANTHER" id="PTHR12441:SF10">
    <property type="entry name" value="ATP SYNTHASE-COUPLING FACTOR 6, MITOCHONDRIAL"/>
    <property type="match status" value="1"/>
</dbReference>
<keyword evidence="7" id="KW-0406">Ion transport</keyword>
<keyword evidence="11" id="KW-1185">Reference proteome</keyword>
<keyword evidence="3" id="KW-0813">Transport</keyword>
<evidence type="ECO:0000256" key="6">
    <source>
        <dbReference type="ARBA" id="ARBA00022792"/>
    </source>
</evidence>
<evidence type="ECO:0000256" key="1">
    <source>
        <dbReference type="ARBA" id="ARBA00004273"/>
    </source>
</evidence>
<evidence type="ECO:0000313" key="10">
    <source>
        <dbReference type="EMBL" id="KAG8197515.1"/>
    </source>
</evidence>
<dbReference type="InterPro" id="IPR036204">
    <property type="entry name" value="ATP_synth_f6_sf_mt"/>
</dbReference>